<proteinExistence type="predicted"/>
<evidence type="ECO:0000313" key="1">
    <source>
        <dbReference type="EMBL" id="CAB4136777.1"/>
    </source>
</evidence>
<dbReference type="EMBL" id="LR796323">
    <property type="protein sequence ID" value="CAB4136777.1"/>
    <property type="molecule type" value="Genomic_DNA"/>
</dbReference>
<organism evidence="1">
    <name type="scientific">uncultured Caudovirales phage</name>
    <dbReference type="NCBI Taxonomy" id="2100421"/>
    <lineage>
        <taxon>Viruses</taxon>
        <taxon>Duplodnaviria</taxon>
        <taxon>Heunggongvirae</taxon>
        <taxon>Uroviricota</taxon>
        <taxon>Caudoviricetes</taxon>
        <taxon>Peduoviridae</taxon>
        <taxon>Maltschvirus</taxon>
        <taxon>Maltschvirus maltsch</taxon>
    </lineage>
</organism>
<reference evidence="1" key="1">
    <citation type="submission" date="2020-04" db="EMBL/GenBank/DDBJ databases">
        <authorList>
            <person name="Chiriac C."/>
            <person name="Salcher M."/>
            <person name="Ghai R."/>
            <person name="Kavagutti S V."/>
        </authorList>
    </citation>
    <scope>NUCLEOTIDE SEQUENCE</scope>
</reference>
<name>A0A6J5LUP8_9CAUD</name>
<accession>A0A6J5LUP8</accession>
<protein>
    <submittedName>
        <fullName evidence="1">Uncharacterized protein</fullName>
    </submittedName>
</protein>
<gene>
    <name evidence="1" type="ORF">UFOVP307_48</name>
</gene>
<sequence length="54" mass="6381">MIEQKKDAPGNPPYWVCTNCKWAFQALQEANEHGRRCGRSELAPTYRHYEREIT</sequence>